<accession>A0A4Z2I2F2</accession>
<comment type="caution">
    <text evidence="2">The sequence shown here is derived from an EMBL/GenBank/DDBJ whole genome shotgun (WGS) entry which is preliminary data.</text>
</comment>
<dbReference type="Proteomes" id="UP000314294">
    <property type="component" value="Unassembled WGS sequence"/>
</dbReference>
<evidence type="ECO:0000313" key="2">
    <source>
        <dbReference type="EMBL" id="TNN71412.1"/>
    </source>
</evidence>
<evidence type="ECO:0000313" key="3">
    <source>
        <dbReference type="Proteomes" id="UP000314294"/>
    </source>
</evidence>
<keyword evidence="3" id="KW-1185">Reference proteome</keyword>
<protein>
    <submittedName>
        <fullName evidence="2">Uncharacterized protein</fullName>
    </submittedName>
</protein>
<name>A0A4Z2I2F2_9TELE</name>
<reference evidence="2 3" key="1">
    <citation type="submission" date="2019-03" db="EMBL/GenBank/DDBJ databases">
        <title>First draft genome of Liparis tanakae, snailfish: a comprehensive survey of snailfish specific genes.</title>
        <authorList>
            <person name="Kim W."/>
            <person name="Song I."/>
            <person name="Jeong J.-H."/>
            <person name="Kim D."/>
            <person name="Kim S."/>
            <person name="Ryu S."/>
            <person name="Song J.Y."/>
            <person name="Lee S.K."/>
        </authorList>
    </citation>
    <scope>NUCLEOTIDE SEQUENCE [LARGE SCALE GENOMIC DNA]</scope>
    <source>
        <tissue evidence="2">Muscle</tissue>
    </source>
</reference>
<feature type="compositionally biased region" description="Polar residues" evidence="1">
    <location>
        <begin position="76"/>
        <end position="86"/>
    </location>
</feature>
<evidence type="ECO:0000256" key="1">
    <source>
        <dbReference type="SAM" id="MobiDB-lite"/>
    </source>
</evidence>
<feature type="compositionally biased region" description="Basic and acidic residues" evidence="1">
    <location>
        <begin position="94"/>
        <end position="107"/>
    </location>
</feature>
<gene>
    <name evidence="2" type="ORF">EYF80_018361</name>
</gene>
<organism evidence="2 3">
    <name type="scientific">Liparis tanakae</name>
    <name type="common">Tanaka's snailfish</name>
    <dbReference type="NCBI Taxonomy" id="230148"/>
    <lineage>
        <taxon>Eukaryota</taxon>
        <taxon>Metazoa</taxon>
        <taxon>Chordata</taxon>
        <taxon>Craniata</taxon>
        <taxon>Vertebrata</taxon>
        <taxon>Euteleostomi</taxon>
        <taxon>Actinopterygii</taxon>
        <taxon>Neopterygii</taxon>
        <taxon>Teleostei</taxon>
        <taxon>Neoteleostei</taxon>
        <taxon>Acanthomorphata</taxon>
        <taxon>Eupercaria</taxon>
        <taxon>Perciformes</taxon>
        <taxon>Cottioidei</taxon>
        <taxon>Cottales</taxon>
        <taxon>Liparidae</taxon>
        <taxon>Liparis</taxon>
    </lineage>
</organism>
<dbReference type="AlphaFoldDB" id="A0A4Z2I2F2"/>
<dbReference type="EMBL" id="SRLO01000150">
    <property type="protein sequence ID" value="TNN71412.1"/>
    <property type="molecule type" value="Genomic_DNA"/>
</dbReference>
<feature type="region of interest" description="Disordered" evidence="1">
    <location>
        <begin position="65"/>
        <end position="147"/>
    </location>
</feature>
<sequence length="147" mass="16069">MGAFYTPVPGGQLSNNPSLDSTSALQGMPIPPASEFPFTDRLLVHFLNSSLYSFHPPPTAYDRYSRRIPSSISPPTQGRDSCSKTGTRALWDSARWRNDQRGRDRPGKNCMSESNKTNLSGCHLRGSGAQNSVWGRERSLAGNAISP</sequence>
<feature type="compositionally biased region" description="Polar residues" evidence="1">
    <location>
        <begin position="111"/>
        <end position="120"/>
    </location>
</feature>
<proteinExistence type="predicted"/>